<feature type="transmembrane region" description="Helical" evidence="6">
    <location>
        <begin position="368"/>
        <end position="391"/>
    </location>
</feature>
<accession>A0ABS1F4Z2</accession>
<evidence type="ECO:0000313" key="9">
    <source>
        <dbReference type="Proteomes" id="UP000652760"/>
    </source>
</evidence>
<feature type="transmembrane region" description="Helical" evidence="6">
    <location>
        <begin position="88"/>
        <end position="106"/>
    </location>
</feature>
<keyword evidence="3 6" id="KW-0812">Transmembrane</keyword>
<dbReference type="SUPFAM" id="SSF103473">
    <property type="entry name" value="MFS general substrate transporter"/>
    <property type="match status" value="1"/>
</dbReference>
<dbReference type="EMBL" id="JAENHM010000044">
    <property type="protein sequence ID" value="MBK1838453.1"/>
    <property type="molecule type" value="Genomic_DNA"/>
</dbReference>
<feature type="transmembrane region" description="Helical" evidence="6">
    <location>
        <begin position="279"/>
        <end position="299"/>
    </location>
</feature>
<keyword evidence="9" id="KW-1185">Reference proteome</keyword>
<evidence type="ECO:0000256" key="6">
    <source>
        <dbReference type="SAM" id="Phobius"/>
    </source>
</evidence>
<dbReference type="Pfam" id="PF07690">
    <property type="entry name" value="MFS_1"/>
    <property type="match status" value="1"/>
</dbReference>
<feature type="transmembrane region" description="Helical" evidence="6">
    <location>
        <begin position="403"/>
        <end position="422"/>
    </location>
</feature>
<evidence type="ECO:0000256" key="1">
    <source>
        <dbReference type="ARBA" id="ARBA00004141"/>
    </source>
</evidence>
<feature type="transmembrane region" description="Helical" evidence="6">
    <location>
        <begin position="146"/>
        <end position="169"/>
    </location>
</feature>
<comment type="subcellular location">
    <subcellularLocation>
        <location evidence="1">Membrane</location>
        <topology evidence="1">Multi-pass membrane protein</topology>
    </subcellularLocation>
</comment>
<proteinExistence type="predicted"/>
<feature type="domain" description="Major facilitator superfamily (MFS) profile" evidence="7">
    <location>
        <begin position="22"/>
        <end position="427"/>
    </location>
</feature>
<feature type="transmembrane region" description="Helical" evidence="6">
    <location>
        <begin position="181"/>
        <end position="201"/>
    </location>
</feature>
<feature type="transmembrane region" description="Helical" evidence="6">
    <location>
        <begin position="335"/>
        <end position="356"/>
    </location>
</feature>
<dbReference type="InterPro" id="IPR020846">
    <property type="entry name" value="MFS_dom"/>
</dbReference>
<keyword evidence="2" id="KW-0813">Transport</keyword>
<evidence type="ECO:0000259" key="7">
    <source>
        <dbReference type="PROSITE" id="PS50850"/>
    </source>
</evidence>
<organism evidence="8 9">
    <name type="scientific">Azospirillum endophyticum</name>
    <dbReference type="NCBI Taxonomy" id="2800326"/>
    <lineage>
        <taxon>Bacteria</taxon>
        <taxon>Pseudomonadati</taxon>
        <taxon>Pseudomonadota</taxon>
        <taxon>Alphaproteobacteria</taxon>
        <taxon>Rhodospirillales</taxon>
        <taxon>Azospirillaceae</taxon>
        <taxon>Azospirillum</taxon>
    </lineage>
</organism>
<dbReference type="PROSITE" id="PS50850">
    <property type="entry name" value="MFS"/>
    <property type="match status" value="1"/>
</dbReference>
<protein>
    <submittedName>
        <fullName evidence="8">MFS transporter</fullName>
    </submittedName>
</protein>
<dbReference type="Proteomes" id="UP000652760">
    <property type="component" value="Unassembled WGS sequence"/>
</dbReference>
<keyword evidence="5 6" id="KW-0472">Membrane</keyword>
<sequence length="442" mass="46537">MPCPDPAAPERDAVFRKVAWRILPILILSYGLAYLDRVNISFAKLQMQSDLGLSEAAYGFGAGIFFLGYVLLEVPSNLLLARIGARRTLSRIMVLWGLASAAMVFVRDEQAFYILRFLLGVFEAGFGPGMLYFLTLWYGRRRRGQVMASVLLAGPVAGIVGGPLATSIMTGADGALGLAGWQWLFLLEGLPSVLVGILLFFHLSDGPDKAPWLNAGERALITAEMEPDEAGHRHHRFLDALRSPRIYGLALSYLCMIAGLYAVSFWLPTLLRAGGVADTLAIGFLSAVPYVIAVTAMLLAGRQSDRNGERYGYSVGACLIAAAALAVTGGTLGNLPVSLAALTVAAAATYVAYTVFWTIPAELLRGTAAAGGIALINSIGLLGGFLSPTIIGMVRDATGSLQGGLNAIAAGLALGGLLLLALRRTAKPPLPVSVSTTARAGE</sequence>
<keyword evidence="4 6" id="KW-1133">Transmembrane helix</keyword>
<evidence type="ECO:0000256" key="5">
    <source>
        <dbReference type="ARBA" id="ARBA00023136"/>
    </source>
</evidence>
<dbReference type="InterPro" id="IPR011701">
    <property type="entry name" value="MFS"/>
</dbReference>
<feature type="transmembrane region" description="Helical" evidence="6">
    <location>
        <begin position="311"/>
        <end position="329"/>
    </location>
</feature>
<dbReference type="PANTHER" id="PTHR43791:SF36">
    <property type="entry name" value="TRANSPORTER, PUTATIVE (AFU_ORTHOLOGUE AFUA_6G08340)-RELATED"/>
    <property type="match status" value="1"/>
</dbReference>
<name>A0ABS1F4Z2_9PROT</name>
<evidence type="ECO:0000256" key="3">
    <source>
        <dbReference type="ARBA" id="ARBA00022692"/>
    </source>
</evidence>
<reference evidence="9" key="1">
    <citation type="submission" date="2021-01" db="EMBL/GenBank/DDBJ databases">
        <title>Genome public.</title>
        <authorList>
            <person name="Liu C."/>
            <person name="Sun Q."/>
        </authorList>
    </citation>
    <scope>NUCLEOTIDE SEQUENCE [LARGE SCALE GENOMIC DNA]</scope>
    <source>
        <strain evidence="9">YIM B02556</strain>
    </source>
</reference>
<feature type="transmembrane region" description="Helical" evidence="6">
    <location>
        <begin position="56"/>
        <end position="76"/>
    </location>
</feature>
<feature type="transmembrane region" description="Helical" evidence="6">
    <location>
        <begin position="112"/>
        <end position="134"/>
    </location>
</feature>
<dbReference type="InterPro" id="IPR036259">
    <property type="entry name" value="MFS_trans_sf"/>
</dbReference>
<feature type="transmembrane region" description="Helical" evidence="6">
    <location>
        <begin position="18"/>
        <end position="36"/>
    </location>
</feature>
<dbReference type="Gene3D" id="1.20.1250.20">
    <property type="entry name" value="MFS general substrate transporter like domains"/>
    <property type="match status" value="2"/>
</dbReference>
<dbReference type="RefSeq" id="WP_200193952.1">
    <property type="nucleotide sequence ID" value="NZ_JAENHM010000044.1"/>
</dbReference>
<dbReference type="PANTHER" id="PTHR43791">
    <property type="entry name" value="PERMEASE-RELATED"/>
    <property type="match status" value="1"/>
</dbReference>
<dbReference type="CDD" id="cd17319">
    <property type="entry name" value="MFS_ExuT_GudP_like"/>
    <property type="match status" value="1"/>
</dbReference>
<gene>
    <name evidence="8" type="ORF">JHL17_13620</name>
</gene>
<evidence type="ECO:0000313" key="8">
    <source>
        <dbReference type="EMBL" id="MBK1838453.1"/>
    </source>
</evidence>
<comment type="caution">
    <text evidence="8">The sequence shown here is derived from an EMBL/GenBank/DDBJ whole genome shotgun (WGS) entry which is preliminary data.</text>
</comment>
<feature type="transmembrane region" description="Helical" evidence="6">
    <location>
        <begin position="246"/>
        <end position="267"/>
    </location>
</feature>
<evidence type="ECO:0000256" key="2">
    <source>
        <dbReference type="ARBA" id="ARBA00022448"/>
    </source>
</evidence>
<evidence type="ECO:0000256" key="4">
    <source>
        <dbReference type="ARBA" id="ARBA00022989"/>
    </source>
</evidence>